<evidence type="ECO:0000313" key="2">
    <source>
        <dbReference type="EMBL" id="ORX64389.1"/>
    </source>
</evidence>
<dbReference type="EMBL" id="MCFG01000529">
    <property type="protein sequence ID" value="ORX64389.1"/>
    <property type="molecule type" value="Genomic_DNA"/>
</dbReference>
<evidence type="ECO:0000256" key="1">
    <source>
        <dbReference type="SAM" id="SignalP"/>
    </source>
</evidence>
<feature type="signal peptide" evidence="1">
    <location>
        <begin position="1"/>
        <end position="18"/>
    </location>
</feature>
<evidence type="ECO:0000313" key="3">
    <source>
        <dbReference type="Proteomes" id="UP000193944"/>
    </source>
</evidence>
<comment type="caution">
    <text evidence="2">The sequence shown here is derived from an EMBL/GenBank/DDBJ whole genome shotgun (WGS) entry which is preliminary data.</text>
</comment>
<name>A0A1Y1VSY1_9FUNG</name>
<keyword evidence="1" id="KW-0732">Signal</keyword>
<keyword evidence="3" id="KW-1185">Reference proteome</keyword>
<accession>A0A1Y1VSY1</accession>
<dbReference type="Proteomes" id="UP000193944">
    <property type="component" value="Unassembled WGS sequence"/>
</dbReference>
<reference evidence="2 3" key="2">
    <citation type="submission" date="2016-08" db="EMBL/GenBank/DDBJ databases">
        <title>Pervasive Adenine N6-methylation of Active Genes in Fungi.</title>
        <authorList>
            <consortium name="DOE Joint Genome Institute"/>
            <person name="Mondo S.J."/>
            <person name="Dannebaum R.O."/>
            <person name="Kuo R.C."/>
            <person name="Labutti K."/>
            <person name="Haridas S."/>
            <person name="Kuo A."/>
            <person name="Salamov A."/>
            <person name="Ahrendt S.R."/>
            <person name="Lipzen A."/>
            <person name="Sullivan W."/>
            <person name="Andreopoulos W.B."/>
            <person name="Clum A."/>
            <person name="Lindquist E."/>
            <person name="Daum C."/>
            <person name="Ramamoorthy G.K."/>
            <person name="Gryganskyi A."/>
            <person name="Culley D."/>
            <person name="Magnuson J.K."/>
            <person name="James T.Y."/>
            <person name="O'Malley M.A."/>
            <person name="Stajich J.E."/>
            <person name="Spatafora J.W."/>
            <person name="Visel A."/>
            <person name="Grigoriev I.V."/>
        </authorList>
    </citation>
    <scope>NUCLEOTIDE SEQUENCE [LARGE SCALE GENOMIC DNA]</scope>
    <source>
        <strain evidence="2 3">S4</strain>
    </source>
</reference>
<protein>
    <submittedName>
        <fullName evidence="2">Uncharacterized protein</fullName>
    </submittedName>
</protein>
<proteinExistence type="predicted"/>
<dbReference type="AlphaFoldDB" id="A0A1Y1VSY1"/>
<feature type="chain" id="PRO_5013118740" evidence="1">
    <location>
        <begin position="19"/>
        <end position="218"/>
    </location>
</feature>
<sequence>MKGFTKFLIPLAITCSYAIPLNKSVNNSLEYYPVEEECENALNKSILKGLDITNSECYYNTETSEISREDFCNNVYNSKKCRKFYTFRVSKVSECEETDNFSKKTLDFIIESSNMKMKDLCKKDEEGEFCPYTIGSSIRGNRSSHSEFSTIELDLLCKSEQCTNDLIEIGEKWGNLITEYRKFGYRYESADVVNSIINDYVDKNLIEVINDNCPSFRN</sequence>
<gene>
    <name evidence="2" type="ORF">BCR32DRAFT_251132</name>
</gene>
<organism evidence="2 3">
    <name type="scientific">Anaeromyces robustus</name>
    <dbReference type="NCBI Taxonomy" id="1754192"/>
    <lineage>
        <taxon>Eukaryota</taxon>
        <taxon>Fungi</taxon>
        <taxon>Fungi incertae sedis</taxon>
        <taxon>Chytridiomycota</taxon>
        <taxon>Chytridiomycota incertae sedis</taxon>
        <taxon>Neocallimastigomycetes</taxon>
        <taxon>Neocallimastigales</taxon>
        <taxon>Neocallimastigaceae</taxon>
        <taxon>Anaeromyces</taxon>
    </lineage>
</organism>
<reference evidence="2 3" key="1">
    <citation type="submission" date="2016-08" db="EMBL/GenBank/DDBJ databases">
        <title>A Parts List for Fungal Cellulosomes Revealed by Comparative Genomics.</title>
        <authorList>
            <consortium name="DOE Joint Genome Institute"/>
            <person name="Haitjema C.H."/>
            <person name="Gilmore S.P."/>
            <person name="Henske J.K."/>
            <person name="Solomon K.V."/>
            <person name="De Groot R."/>
            <person name="Kuo A."/>
            <person name="Mondo S.J."/>
            <person name="Salamov A.A."/>
            <person name="Labutti K."/>
            <person name="Zhao Z."/>
            <person name="Chiniquy J."/>
            <person name="Barry K."/>
            <person name="Brewer H.M."/>
            <person name="Purvine S.O."/>
            <person name="Wright A.T."/>
            <person name="Boxma B."/>
            <person name="Van Alen T."/>
            <person name="Hackstein J.H."/>
            <person name="Baker S.E."/>
            <person name="Grigoriev I.V."/>
            <person name="O'Malley M.A."/>
        </authorList>
    </citation>
    <scope>NUCLEOTIDE SEQUENCE [LARGE SCALE GENOMIC DNA]</scope>
    <source>
        <strain evidence="2 3">S4</strain>
    </source>
</reference>